<feature type="compositionally biased region" description="Basic and acidic residues" evidence="1">
    <location>
        <begin position="51"/>
        <end position="62"/>
    </location>
</feature>
<feature type="compositionally biased region" description="Acidic residues" evidence="1">
    <location>
        <begin position="63"/>
        <end position="74"/>
    </location>
</feature>
<gene>
    <name evidence="2" type="ORF">ACJ73_01352</name>
</gene>
<name>A0A1J9RGY5_9EURO</name>
<dbReference type="EMBL" id="LGTZ01000121">
    <property type="protein sequence ID" value="OJD27252.1"/>
    <property type="molecule type" value="Genomic_DNA"/>
</dbReference>
<evidence type="ECO:0000313" key="3">
    <source>
        <dbReference type="Proteomes" id="UP000242791"/>
    </source>
</evidence>
<dbReference type="Proteomes" id="UP000242791">
    <property type="component" value="Unassembled WGS sequence"/>
</dbReference>
<keyword evidence="3" id="KW-1185">Reference proteome</keyword>
<dbReference type="OrthoDB" id="10560920at2759"/>
<evidence type="ECO:0000256" key="1">
    <source>
        <dbReference type="SAM" id="MobiDB-lite"/>
    </source>
</evidence>
<dbReference type="VEuPathDB" id="FungiDB:ACJ73_01352"/>
<evidence type="ECO:0000313" key="2">
    <source>
        <dbReference type="EMBL" id="OJD27252.1"/>
    </source>
</evidence>
<accession>A0A1J9RGY5</accession>
<organism evidence="2 3">
    <name type="scientific">Blastomyces percursus</name>
    <dbReference type="NCBI Taxonomy" id="1658174"/>
    <lineage>
        <taxon>Eukaryota</taxon>
        <taxon>Fungi</taxon>
        <taxon>Dikarya</taxon>
        <taxon>Ascomycota</taxon>
        <taxon>Pezizomycotina</taxon>
        <taxon>Eurotiomycetes</taxon>
        <taxon>Eurotiomycetidae</taxon>
        <taxon>Onygenales</taxon>
        <taxon>Ajellomycetaceae</taxon>
        <taxon>Blastomyces</taxon>
    </lineage>
</organism>
<dbReference type="AlphaFoldDB" id="A0A1J9RGY5"/>
<sequence length="74" mass="8090">MGIDIAAQYSCGHAGIVNVHPGVVQTLAGKPMMIGGRCAGCEAKARAYEKAREERDRRNKEAEECEEYEGYEQG</sequence>
<comment type="caution">
    <text evidence="2">The sequence shown here is derived from an EMBL/GenBank/DDBJ whole genome shotgun (WGS) entry which is preliminary data.</text>
</comment>
<protein>
    <submittedName>
        <fullName evidence="2">Uncharacterized protein</fullName>
    </submittedName>
</protein>
<feature type="region of interest" description="Disordered" evidence="1">
    <location>
        <begin position="51"/>
        <end position="74"/>
    </location>
</feature>
<reference evidence="2 3" key="1">
    <citation type="submission" date="2015-08" db="EMBL/GenBank/DDBJ databases">
        <title>Emmonsia species relationships and genome sequence.</title>
        <authorList>
            <person name="Cuomo C.A."/>
            <person name="Schwartz I.S."/>
            <person name="Kenyon C."/>
            <person name="De Hoog G.S."/>
            <person name="Govender N.P."/>
            <person name="Botha A."/>
            <person name="Moreno L."/>
            <person name="De Vries M."/>
            <person name="Munoz J.F."/>
            <person name="Stielow J.B."/>
        </authorList>
    </citation>
    <scope>NUCLEOTIDE SEQUENCE [LARGE SCALE GENOMIC DNA]</scope>
    <source>
        <strain evidence="2 3">EI222</strain>
    </source>
</reference>
<proteinExistence type="predicted"/>